<accession>A0A918S627</accession>
<name>A0A918S627_9HYPH</name>
<reference evidence="8" key="1">
    <citation type="journal article" date="2014" name="Int. J. Syst. Evol. Microbiol.">
        <title>Complete genome sequence of Corynebacterium casei LMG S-19264T (=DSM 44701T), isolated from a smear-ripened cheese.</title>
        <authorList>
            <consortium name="US DOE Joint Genome Institute (JGI-PGF)"/>
            <person name="Walter F."/>
            <person name="Albersmeier A."/>
            <person name="Kalinowski J."/>
            <person name="Ruckert C."/>
        </authorList>
    </citation>
    <scope>NUCLEOTIDE SEQUENCE</scope>
    <source>
        <strain evidence="8">KCTC 32437</strain>
    </source>
</reference>
<dbReference type="Gene3D" id="1.10.8.60">
    <property type="match status" value="1"/>
</dbReference>
<comment type="catalytic activity">
    <reaction evidence="7">
        <text>DNA(n) + a 2'-deoxyribonucleoside 5'-triphosphate = DNA(n+1) + diphosphate</text>
        <dbReference type="Rhea" id="RHEA:22508"/>
        <dbReference type="Rhea" id="RHEA-COMP:17339"/>
        <dbReference type="Rhea" id="RHEA-COMP:17340"/>
        <dbReference type="ChEBI" id="CHEBI:33019"/>
        <dbReference type="ChEBI" id="CHEBI:61560"/>
        <dbReference type="ChEBI" id="CHEBI:173112"/>
        <dbReference type="EC" id="2.7.7.7"/>
    </reaction>
</comment>
<protein>
    <recommendedName>
        <fullName evidence="1">DNA-directed DNA polymerase</fullName>
        <ecNumber evidence="1">2.7.7.7</ecNumber>
    </recommendedName>
</protein>
<keyword evidence="2" id="KW-0808">Transferase</keyword>
<sequence>MTALKAHEVSKYVQRPDLQEGVFLVYGSDAGLVREYAQKLVRRFSEDGSDGDGPITLDPSDIDADPGRILVEARTPSLFGGHRVVRIRSATKSITTALSELCQDPSGAVVVVEAGNLPPRDALRALVEGARQGRALPCFPDTAETLATLIRETLTAEGIAFEPEVIPTLRDSLGNDREVTRRELEKLVLYAGESRSLTEADVLLLSGDNAMLAIDALLDATGTGHSEQVERGINRALSAATDPQRLLIQAMSHFSTLRRWRAAYETGRPAREILQSARPRPHFSRTSSLEQQIRLWDEPSLSSACNRLLKATEDSRRKPLLAETLVRRTLLSLCMTAATN</sequence>
<dbReference type="InterPro" id="IPR005790">
    <property type="entry name" value="DNA_polIII_delta"/>
</dbReference>
<dbReference type="Gene3D" id="3.40.50.300">
    <property type="entry name" value="P-loop containing nucleotide triphosphate hydrolases"/>
    <property type="match status" value="1"/>
</dbReference>
<evidence type="ECO:0000256" key="1">
    <source>
        <dbReference type="ARBA" id="ARBA00012417"/>
    </source>
</evidence>
<dbReference type="NCBIfam" id="TIGR01128">
    <property type="entry name" value="holA"/>
    <property type="match status" value="1"/>
</dbReference>
<comment type="similarity">
    <text evidence="6">Belongs to the DNA polymerase HolA subunit family.</text>
</comment>
<evidence type="ECO:0000256" key="2">
    <source>
        <dbReference type="ARBA" id="ARBA00022679"/>
    </source>
</evidence>
<reference evidence="8" key="2">
    <citation type="submission" date="2020-09" db="EMBL/GenBank/DDBJ databases">
        <authorList>
            <person name="Sun Q."/>
            <person name="Kim S."/>
        </authorList>
    </citation>
    <scope>NUCLEOTIDE SEQUENCE</scope>
    <source>
        <strain evidence="8">KCTC 32437</strain>
    </source>
</reference>
<evidence type="ECO:0000256" key="6">
    <source>
        <dbReference type="ARBA" id="ARBA00034754"/>
    </source>
</evidence>
<dbReference type="SUPFAM" id="SSF48019">
    <property type="entry name" value="post-AAA+ oligomerization domain-like"/>
    <property type="match status" value="1"/>
</dbReference>
<dbReference type="GO" id="GO:0009360">
    <property type="term" value="C:DNA polymerase III complex"/>
    <property type="evidence" value="ECO:0007669"/>
    <property type="project" value="TreeGrafter"/>
</dbReference>
<dbReference type="GO" id="GO:0003887">
    <property type="term" value="F:DNA-directed DNA polymerase activity"/>
    <property type="evidence" value="ECO:0007669"/>
    <property type="project" value="UniProtKB-KW"/>
</dbReference>
<dbReference type="SUPFAM" id="SSF52540">
    <property type="entry name" value="P-loop containing nucleoside triphosphate hydrolases"/>
    <property type="match status" value="1"/>
</dbReference>
<keyword evidence="9" id="KW-1185">Reference proteome</keyword>
<proteinExistence type="inferred from homology"/>
<dbReference type="Gene3D" id="1.20.272.10">
    <property type="match status" value="1"/>
</dbReference>
<evidence type="ECO:0000256" key="4">
    <source>
        <dbReference type="ARBA" id="ARBA00022705"/>
    </source>
</evidence>
<comment type="caution">
    <text evidence="8">The sequence shown here is derived from an EMBL/GenBank/DDBJ whole genome shotgun (WGS) entry which is preliminary data.</text>
</comment>
<organism evidence="8 9">
    <name type="scientific">Devosia pacifica</name>
    <dbReference type="NCBI Taxonomy" id="1335967"/>
    <lineage>
        <taxon>Bacteria</taxon>
        <taxon>Pseudomonadati</taxon>
        <taxon>Pseudomonadota</taxon>
        <taxon>Alphaproteobacteria</taxon>
        <taxon>Hyphomicrobiales</taxon>
        <taxon>Devosiaceae</taxon>
        <taxon>Devosia</taxon>
    </lineage>
</organism>
<evidence type="ECO:0000256" key="5">
    <source>
        <dbReference type="ARBA" id="ARBA00022932"/>
    </source>
</evidence>
<dbReference type="GO" id="GO:0003677">
    <property type="term" value="F:DNA binding"/>
    <property type="evidence" value="ECO:0007669"/>
    <property type="project" value="InterPro"/>
</dbReference>
<dbReference type="RefSeq" id="WP_189425419.1">
    <property type="nucleotide sequence ID" value="NZ_BMZE01000002.1"/>
</dbReference>
<keyword evidence="5" id="KW-0239">DNA-directed DNA polymerase</keyword>
<evidence type="ECO:0000256" key="3">
    <source>
        <dbReference type="ARBA" id="ARBA00022695"/>
    </source>
</evidence>
<keyword evidence="3" id="KW-0548">Nucleotidyltransferase</keyword>
<evidence type="ECO:0000313" key="8">
    <source>
        <dbReference type="EMBL" id="GHA23459.1"/>
    </source>
</evidence>
<dbReference type="EC" id="2.7.7.7" evidence="1"/>
<evidence type="ECO:0000256" key="7">
    <source>
        <dbReference type="ARBA" id="ARBA00049244"/>
    </source>
</evidence>
<dbReference type="PANTHER" id="PTHR34388">
    <property type="entry name" value="DNA POLYMERASE III SUBUNIT DELTA"/>
    <property type="match status" value="1"/>
</dbReference>
<dbReference type="InterPro" id="IPR008921">
    <property type="entry name" value="DNA_pol3_clamp-load_cplx_C"/>
</dbReference>
<dbReference type="Proteomes" id="UP000646579">
    <property type="component" value="Unassembled WGS sequence"/>
</dbReference>
<dbReference type="GO" id="GO:0006261">
    <property type="term" value="P:DNA-templated DNA replication"/>
    <property type="evidence" value="ECO:0007669"/>
    <property type="project" value="TreeGrafter"/>
</dbReference>
<dbReference type="AlphaFoldDB" id="A0A918S627"/>
<dbReference type="InterPro" id="IPR027417">
    <property type="entry name" value="P-loop_NTPase"/>
</dbReference>
<dbReference type="PANTHER" id="PTHR34388:SF1">
    <property type="entry name" value="DNA POLYMERASE III SUBUNIT DELTA"/>
    <property type="match status" value="1"/>
</dbReference>
<keyword evidence="4" id="KW-0235">DNA replication</keyword>
<evidence type="ECO:0000313" key="9">
    <source>
        <dbReference type="Proteomes" id="UP000646579"/>
    </source>
</evidence>
<gene>
    <name evidence="8" type="primary">holA</name>
    <name evidence="8" type="ORF">GCM10007989_18680</name>
</gene>
<dbReference type="EMBL" id="BMZE01000002">
    <property type="protein sequence ID" value="GHA23459.1"/>
    <property type="molecule type" value="Genomic_DNA"/>
</dbReference>